<dbReference type="Pfam" id="PF17772">
    <property type="entry name" value="zf-MYST"/>
    <property type="match status" value="1"/>
</dbReference>
<dbReference type="CDD" id="cd04301">
    <property type="entry name" value="NAT_SF"/>
    <property type="match status" value="1"/>
</dbReference>
<dbReference type="PROSITE" id="PS52014">
    <property type="entry name" value="SAMD1_WH"/>
    <property type="match status" value="1"/>
</dbReference>
<keyword evidence="4" id="KW-0678">Repressor</keyword>
<feature type="compositionally biased region" description="Low complexity" evidence="17">
    <location>
        <begin position="1035"/>
        <end position="1067"/>
    </location>
</feature>
<feature type="compositionally biased region" description="Polar residues" evidence="17">
    <location>
        <begin position="455"/>
        <end position="464"/>
    </location>
</feature>
<dbReference type="GO" id="GO:0006357">
    <property type="term" value="P:regulation of transcription by RNA polymerase II"/>
    <property type="evidence" value="ECO:0007669"/>
    <property type="project" value="TreeGrafter"/>
</dbReference>
<dbReference type="InterPro" id="IPR013083">
    <property type="entry name" value="Znf_RING/FYVE/PHD"/>
</dbReference>
<feature type="compositionally biased region" description="Polar residues" evidence="17">
    <location>
        <begin position="1316"/>
        <end position="1326"/>
    </location>
</feature>
<dbReference type="PANTHER" id="PTHR10615">
    <property type="entry name" value="HISTONE ACETYLTRANSFERASE"/>
    <property type="match status" value="1"/>
</dbReference>
<feature type="compositionally biased region" description="Low complexity" evidence="17">
    <location>
        <begin position="391"/>
        <end position="405"/>
    </location>
</feature>
<evidence type="ECO:0000259" key="20">
    <source>
        <dbReference type="PROSITE" id="PS52014"/>
    </source>
</evidence>
<feature type="compositionally biased region" description="Basic and acidic residues" evidence="17">
    <location>
        <begin position="1141"/>
        <end position="1315"/>
    </location>
</feature>
<proteinExistence type="inferred from homology"/>
<feature type="compositionally biased region" description="Polar residues" evidence="17">
    <location>
        <begin position="1558"/>
        <end position="1572"/>
    </location>
</feature>
<dbReference type="Proteomes" id="UP001497623">
    <property type="component" value="Unassembled WGS sequence"/>
</dbReference>
<dbReference type="FunFam" id="3.30.60.60:FF:000001">
    <property type="entry name" value="Histone acetyltransferase"/>
    <property type="match status" value="1"/>
</dbReference>
<evidence type="ECO:0000256" key="8">
    <source>
        <dbReference type="ARBA" id="ARBA00022723"/>
    </source>
</evidence>
<evidence type="ECO:0000256" key="13">
    <source>
        <dbReference type="ARBA" id="ARBA00022990"/>
    </source>
</evidence>
<dbReference type="FunFam" id="3.40.630.30:FF:000001">
    <property type="entry name" value="Histone acetyltransferase"/>
    <property type="match status" value="1"/>
</dbReference>
<evidence type="ECO:0000259" key="18">
    <source>
        <dbReference type="PROSITE" id="PS50016"/>
    </source>
</evidence>
<keyword evidence="22" id="KW-1185">Reference proteome</keyword>
<keyword evidence="8" id="KW-0479">Metal-binding</keyword>
<feature type="compositionally biased region" description="Basic and acidic residues" evidence="17">
    <location>
        <begin position="376"/>
        <end position="387"/>
    </location>
</feature>
<dbReference type="Gene3D" id="3.30.60.60">
    <property type="entry name" value="N-acetyl transferase-like"/>
    <property type="match status" value="1"/>
</dbReference>
<feature type="compositionally biased region" description="Basic and acidic residues" evidence="17">
    <location>
        <begin position="1012"/>
        <end position="1023"/>
    </location>
</feature>
<feature type="compositionally biased region" description="Acidic residues" evidence="17">
    <location>
        <begin position="420"/>
        <end position="429"/>
    </location>
</feature>
<feature type="region of interest" description="Disordered" evidence="17">
    <location>
        <begin position="189"/>
        <end position="213"/>
    </location>
</feature>
<name>A0AAV2PXS7_MEGNR</name>
<protein>
    <recommendedName>
        <fullName evidence="3">histone acetyltransferase</fullName>
        <ecNumber evidence="3">2.3.1.48</ecNumber>
    </recommendedName>
</protein>
<feature type="compositionally biased region" description="Polar residues" evidence="17">
    <location>
        <begin position="1068"/>
        <end position="1082"/>
    </location>
</feature>
<dbReference type="CDD" id="cd15489">
    <property type="entry name" value="PHD_SF"/>
    <property type="match status" value="1"/>
</dbReference>
<feature type="compositionally biased region" description="Basic residues" evidence="17">
    <location>
        <begin position="853"/>
        <end position="863"/>
    </location>
</feature>
<feature type="active site" description="Proton donor/acceptor" evidence="15">
    <location>
        <position position="678"/>
    </location>
</feature>
<dbReference type="GO" id="GO:0003682">
    <property type="term" value="F:chromatin binding"/>
    <property type="evidence" value="ECO:0007669"/>
    <property type="project" value="TreeGrafter"/>
</dbReference>
<dbReference type="Pfam" id="PF01853">
    <property type="entry name" value="MOZ_SAS"/>
    <property type="match status" value="1"/>
</dbReference>
<dbReference type="InterPro" id="IPR019787">
    <property type="entry name" value="Znf_PHD-finger"/>
</dbReference>
<feature type="compositionally biased region" description="Acidic residues" evidence="17">
    <location>
        <begin position="793"/>
        <end position="808"/>
    </location>
</feature>
<evidence type="ECO:0000313" key="22">
    <source>
        <dbReference type="Proteomes" id="UP001497623"/>
    </source>
</evidence>
<dbReference type="InterPro" id="IPR040706">
    <property type="entry name" value="Zf-MYST"/>
</dbReference>
<keyword evidence="5" id="KW-1017">Isopeptide bond</keyword>
<evidence type="ECO:0000256" key="2">
    <source>
        <dbReference type="ARBA" id="ARBA00010107"/>
    </source>
</evidence>
<evidence type="ECO:0000259" key="19">
    <source>
        <dbReference type="PROSITE" id="PS51726"/>
    </source>
</evidence>
<feature type="domain" description="PHD-type" evidence="18">
    <location>
        <begin position="238"/>
        <end position="293"/>
    </location>
</feature>
<evidence type="ECO:0000256" key="5">
    <source>
        <dbReference type="ARBA" id="ARBA00022499"/>
    </source>
</evidence>
<feature type="compositionally biased region" description="Basic and acidic residues" evidence="17">
    <location>
        <begin position="1083"/>
        <end position="1092"/>
    </location>
</feature>
<accession>A0AAV2PXS7</accession>
<dbReference type="InterPro" id="IPR050603">
    <property type="entry name" value="MYST_HAT"/>
</dbReference>
<feature type="compositionally biased region" description="Low complexity" evidence="17">
    <location>
        <begin position="360"/>
        <end position="370"/>
    </location>
</feature>
<dbReference type="Gene3D" id="3.40.630.30">
    <property type="match status" value="1"/>
</dbReference>
<feature type="compositionally biased region" description="Acidic residues" evidence="17">
    <location>
        <begin position="828"/>
        <end position="844"/>
    </location>
</feature>
<dbReference type="Pfam" id="PF00628">
    <property type="entry name" value="PHD"/>
    <property type="match status" value="1"/>
</dbReference>
<keyword evidence="11" id="KW-0832">Ubl conjugation</keyword>
<feature type="compositionally biased region" description="Basic and acidic residues" evidence="17">
    <location>
        <begin position="1425"/>
        <end position="1458"/>
    </location>
</feature>
<dbReference type="PANTHER" id="PTHR10615:SF217">
    <property type="entry name" value="HISTONE ACETYLTRANSFERASE"/>
    <property type="match status" value="1"/>
</dbReference>
<dbReference type="SUPFAM" id="SSF55729">
    <property type="entry name" value="Acyl-CoA N-acyltransferases (Nat)"/>
    <property type="match status" value="1"/>
</dbReference>
<dbReference type="InterPro" id="IPR011011">
    <property type="entry name" value="Znf_FYVE_PHD"/>
</dbReference>
<keyword evidence="14" id="KW-0539">Nucleus</keyword>
<comment type="subcellular location">
    <subcellularLocation>
        <location evidence="1">Nucleus</location>
    </subcellularLocation>
</comment>
<evidence type="ECO:0000256" key="12">
    <source>
        <dbReference type="ARBA" id="ARBA00022853"/>
    </source>
</evidence>
<keyword evidence="13" id="KW-0007">Acetylation</keyword>
<comment type="similarity">
    <text evidence="2">Belongs to the MYST (SAS/MOZ) family.</text>
</comment>
<dbReference type="Gene3D" id="3.30.40.10">
    <property type="entry name" value="Zinc/RING finger domain, C3HC4 (zinc finger)"/>
    <property type="match status" value="1"/>
</dbReference>
<dbReference type="SUPFAM" id="SSF57903">
    <property type="entry name" value="FYVE/PHD zinc finger"/>
    <property type="match status" value="1"/>
</dbReference>
<feature type="compositionally biased region" description="Basic and acidic residues" evidence="17">
    <location>
        <begin position="408"/>
        <end position="419"/>
    </location>
</feature>
<dbReference type="GO" id="GO:0070776">
    <property type="term" value="C:MOZ/MORF histone acetyltransferase complex"/>
    <property type="evidence" value="ECO:0007669"/>
    <property type="project" value="TreeGrafter"/>
</dbReference>
<feature type="domain" description="PHD-type" evidence="18">
    <location>
        <begin position="290"/>
        <end position="341"/>
    </location>
</feature>
<dbReference type="InterPro" id="IPR036388">
    <property type="entry name" value="WH-like_DNA-bd_sf"/>
</dbReference>
<evidence type="ECO:0000256" key="10">
    <source>
        <dbReference type="ARBA" id="ARBA00022833"/>
    </source>
</evidence>
<feature type="region of interest" description="Disordered" evidence="17">
    <location>
        <begin position="1425"/>
        <end position="1484"/>
    </location>
</feature>
<dbReference type="GO" id="GO:0005634">
    <property type="term" value="C:nucleus"/>
    <property type="evidence" value="ECO:0007669"/>
    <property type="project" value="UniProtKB-SubCell"/>
</dbReference>
<feature type="region of interest" description="Disordered" evidence="17">
    <location>
        <begin position="790"/>
        <end position="863"/>
    </location>
</feature>
<evidence type="ECO:0000256" key="14">
    <source>
        <dbReference type="ARBA" id="ARBA00023242"/>
    </source>
</evidence>
<feature type="domain" description="MYST-type HAT" evidence="19">
    <location>
        <begin position="502"/>
        <end position="778"/>
    </location>
</feature>
<feature type="compositionally biased region" description="Basic and acidic residues" evidence="17">
    <location>
        <begin position="809"/>
        <end position="825"/>
    </location>
</feature>
<evidence type="ECO:0000256" key="15">
    <source>
        <dbReference type="PIRSR" id="PIRSR602717-51"/>
    </source>
</evidence>
<keyword evidence="12" id="KW-0156">Chromatin regulator</keyword>
<feature type="region of interest" description="Disordered" evidence="17">
    <location>
        <begin position="356"/>
        <end position="470"/>
    </location>
</feature>
<dbReference type="PROSITE" id="PS50016">
    <property type="entry name" value="ZF_PHD_2"/>
    <property type="match status" value="2"/>
</dbReference>
<feature type="region of interest" description="Disordered" evidence="17">
    <location>
        <begin position="1499"/>
        <end position="1612"/>
    </location>
</feature>
<reference evidence="21 22" key="1">
    <citation type="submission" date="2024-05" db="EMBL/GenBank/DDBJ databases">
        <authorList>
            <person name="Wallberg A."/>
        </authorList>
    </citation>
    <scope>NUCLEOTIDE SEQUENCE [LARGE SCALE GENOMIC DNA]</scope>
</reference>
<feature type="region of interest" description="Disordered" evidence="17">
    <location>
        <begin position="900"/>
        <end position="1092"/>
    </location>
</feature>
<sequence length="1612" mass="182371">MGVKDSDGGGGSGGPGNDVWLKRFLASIARIKSQKQRPNLDRICQTMRQLYSANPGDTVTQLQLQVDAGKVLYFENKGVESYADPKFPPMRVGKWGGRPPTEATWTGVLVGKVVRAVRVLIEENPDGCTFDQLSDYLTEQGDLKDATGKGKVTLQQAIDRAIQKGFITKENEVYKLGAGKYVRKYGSGGRPGGFKKASKVKKHSDDDDDDDDDNFGLSFSHDRTLDAYSDAAMQNMTMPICSECLGVEQCVEGGFVSCGSCGTSVHPACLCTDPAFSVRLREKGWLCEDCKRCHTCHKIASDATGYLISCSGCEENYHPNCCGMEDKVPEKNWICQKCNNPLQDKIATVAVVTEDKDNMSSGSQSSAATSPLARKSRGETRKEDSNRTRKYSTSSSSSRSRSGSRLPKTSDSEGQKDPPVESEESEGDAGESSRVESGGGAEGKSETAEPAPAPINSQKVQRTTLPPGVTERDLEMFKKTQDVAQQEMDKNKTTITERDPFNMSRCPASIEFGQYDIQTWYSAPYPQEYARLSKLYLCEFCLKYMKSSSMLRRHLEKCIWRTPPGTEIYRHQSLSVFEVDGNSSKLYCQNLCLLAKLFLDHKTLYYDVEPFLFYVLTKNDRKGCHLVGYFSKEKLSHQKYNVSCIMTMPQYQRQGYGRFLIDFSYLLSKREGQPGTPEKPLSDLGRVSYTAYWKSVLLEYMHTIKSREIFSIQEVVKEKAMYPSDIVYTLSVLGFFKRDSNYQLVLTIDWKQVNDHYTKQQNNARRLILEPDALRWSPFLGGGLTPCISQSTSEEEDNYESCSEDNSESNDKPETREVKEEKVGVSEECVENGEDATEDMEIEDSSLSTPVGPKKRGRPPKIKLHNCDLDETKETEKENIVDDECISVQSLHSENILDNKVEGTNTKEDAYDFKEEEDEDFGSSFRSLKTERLKSNTLRESQFSVERRGKKRGSRLQEEEHDLSPVDTQNKGQPTEKEFVSTLLNGRRKEASENNMSTPLHPRRLSSYSKIRLNETEVNDKQESSSNSQNALTQTVTSVSTTTVSTTTVSTTTVSSTTSTSTSLSTSCSLNMSQGTSLNKSNSPKETEESSSKRFKCKKDELVCNQEEVKCKKVEVKCKKDEYKCKMGEVKSKIVDSIKIDEPKSLMDEEKSRKDEAKGVKIEGKSMKDDSKSMKDDSKGIKDNLKSKMEDSKSKVEDSKSKVEDSKSEVEDSKSKVEDSKSKVEDSKSKVEDSKSKVEDSKSKVEDSKSKVEDSKSKVEDSKSKVEDSKNKVEDSKSKVEDSKSKKDEVKRKKEELKCQKDELENVSQEKEVKTQLKSPSSSLKNATKYDKELIKAAEERGDILDENKKEPRTRRRTGDENFITDKREPQAVVQKEEVSHHRLRNKDDNIKNTINYVRKRRKLSDMEADDAVYDAKVDNEKKSETSHKIISDSKNGVEKKHKNRLETRNNKIERKSETSPVHPRQLGRHISRHESKQIVKNNADLNIDVTQSLRHRNKQDLRLKEKKHNVKLERRLSTRHDSHEGLNNADETASSRPKRFKRMEEKSGETSPERRTQLPSQSPKKSISSNKYNRKFKTDSNSGRRRSLRGTTSENAKDEDHYNKKIIYLLN</sequence>
<feature type="domain" description="SAMD1-like winged helix (WH)" evidence="20">
    <location>
        <begin position="12"/>
        <end position="88"/>
    </location>
</feature>
<feature type="compositionally biased region" description="Polar residues" evidence="17">
    <location>
        <begin position="935"/>
        <end position="944"/>
    </location>
</feature>
<evidence type="ECO:0000256" key="4">
    <source>
        <dbReference type="ARBA" id="ARBA00022491"/>
    </source>
</evidence>
<feature type="region of interest" description="Disordered" evidence="17">
    <location>
        <begin position="1340"/>
        <end position="1387"/>
    </location>
</feature>
<dbReference type="Pfam" id="PF21524">
    <property type="entry name" value="SAMD1_WH"/>
    <property type="match status" value="1"/>
</dbReference>
<keyword evidence="6" id="KW-0597">Phosphoprotein</keyword>
<evidence type="ECO:0000256" key="17">
    <source>
        <dbReference type="SAM" id="MobiDB-lite"/>
    </source>
</evidence>
<feature type="compositionally biased region" description="Basic and acidic residues" evidence="17">
    <location>
        <begin position="955"/>
        <end position="964"/>
    </location>
</feature>
<dbReference type="GO" id="GO:0008270">
    <property type="term" value="F:zinc ion binding"/>
    <property type="evidence" value="ECO:0007669"/>
    <property type="project" value="UniProtKB-KW"/>
</dbReference>
<feature type="region of interest" description="Disordered" evidence="17">
    <location>
        <begin position="1141"/>
        <end position="1328"/>
    </location>
</feature>
<dbReference type="EMBL" id="CAXKWB010002203">
    <property type="protein sequence ID" value="CAL4066385.1"/>
    <property type="molecule type" value="Genomic_DNA"/>
</dbReference>
<dbReference type="PROSITE" id="PS51726">
    <property type="entry name" value="MYST_HAT"/>
    <property type="match status" value="1"/>
</dbReference>
<evidence type="ECO:0000256" key="16">
    <source>
        <dbReference type="PROSITE-ProRule" id="PRU00146"/>
    </source>
</evidence>
<feature type="compositionally biased region" description="Basic and acidic residues" evidence="17">
    <location>
        <begin position="1543"/>
        <end position="1557"/>
    </location>
</feature>
<dbReference type="InterPro" id="IPR048589">
    <property type="entry name" value="SAMD1-like_WH"/>
</dbReference>
<evidence type="ECO:0000256" key="6">
    <source>
        <dbReference type="ARBA" id="ARBA00022553"/>
    </source>
</evidence>
<feature type="compositionally biased region" description="Basic and acidic residues" evidence="17">
    <location>
        <begin position="1511"/>
        <end position="1525"/>
    </location>
</feature>
<evidence type="ECO:0000256" key="1">
    <source>
        <dbReference type="ARBA" id="ARBA00004123"/>
    </source>
</evidence>
<evidence type="ECO:0000313" key="21">
    <source>
        <dbReference type="EMBL" id="CAL4066385.1"/>
    </source>
</evidence>
<keyword evidence="10" id="KW-0862">Zinc</keyword>
<feature type="compositionally biased region" description="Basic and acidic residues" evidence="17">
    <location>
        <begin position="900"/>
        <end position="913"/>
    </location>
</feature>
<dbReference type="Gene3D" id="1.10.10.10">
    <property type="entry name" value="Winged helix-like DNA-binding domain superfamily/Winged helix DNA-binding domain"/>
    <property type="match status" value="1"/>
</dbReference>
<dbReference type="GO" id="GO:0003712">
    <property type="term" value="F:transcription coregulator activity"/>
    <property type="evidence" value="ECO:0007669"/>
    <property type="project" value="TreeGrafter"/>
</dbReference>
<comment type="caution">
    <text evidence="21">The sequence shown here is derived from an EMBL/GenBank/DDBJ whole genome shotgun (WGS) entry which is preliminary data.</text>
</comment>
<dbReference type="InterPro" id="IPR001965">
    <property type="entry name" value="Znf_PHD"/>
</dbReference>
<dbReference type="InterPro" id="IPR002717">
    <property type="entry name" value="HAT_MYST-type"/>
</dbReference>
<gene>
    <name evidence="21" type="ORF">MNOR_LOCUS5632</name>
</gene>
<feature type="compositionally biased region" description="Polar residues" evidence="17">
    <location>
        <begin position="1024"/>
        <end position="1034"/>
    </location>
</feature>
<evidence type="ECO:0000256" key="3">
    <source>
        <dbReference type="ARBA" id="ARBA00013184"/>
    </source>
</evidence>
<keyword evidence="9 16" id="KW-0863">Zinc-finger</keyword>
<evidence type="ECO:0000256" key="9">
    <source>
        <dbReference type="ARBA" id="ARBA00022771"/>
    </source>
</evidence>
<dbReference type="SMART" id="SM00249">
    <property type="entry name" value="PHD"/>
    <property type="match status" value="2"/>
</dbReference>
<keyword evidence="7" id="KW-0808">Transferase</keyword>
<dbReference type="GO" id="GO:0003677">
    <property type="term" value="F:DNA binding"/>
    <property type="evidence" value="ECO:0007669"/>
    <property type="project" value="InterPro"/>
</dbReference>
<dbReference type="GO" id="GO:0040029">
    <property type="term" value="P:epigenetic regulation of gene expression"/>
    <property type="evidence" value="ECO:0007669"/>
    <property type="project" value="UniProtKB-ARBA"/>
</dbReference>
<dbReference type="InterPro" id="IPR016181">
    <property type="entry name" value="Acyl_CoA_acyltransferase"/>
</dbReference>
<evidence type="ECO:0000256" key="11">
    <source>
        <dbReference type="ARBA" id="ARBA00022843"/>
    </source>
</evidence>
<organism evidence="21 22">
    <name type="scientific">Meganyctiphanes norvegica</name>
    <name type="common">Northern krill</name>
    <name type="synonym">Thysanopoda norvegica</name>
    <dbReference type="NCBI Taxonomy" id="48144"/>
    <lineage>
        <taxon>Eukaryota</taxon>
        <taxon>Metazoa</taxon>
        <taxon>Ecdysozoa</taxon>
        <taxon>Arthropoda</taxon>
        <taxon>Crustacea</taxon>
        <taxon>Multicrustacea</taxon>
        <taxon>Malacostraca</taxon>
        <taxon>Eumalacostraca</taxon>
        <taxon>Eucarida</taxon>
        <taxon>Euphausiacea</taxon>
        <taxon>Euphausiidae</taxon>
        <taxon>Meganyctiphanes</taxon>
    </lineage>
</organism>
<dbReference type="EC" id="2.3.1.48" evidence="3"/>
<evidence type="ECO:0000256" key="7">
    <source>
        <dbReference type="ARBA" id="ARBA00022679"/>
    </source>
</evidence>
<dbReference type="GO" id="GO:0010484">
    <property type="term" value="F:histone H3 acetyltransferase activity"/>
    <property type="evidence" value="ECO:0007669"/>
    <property type="project" value="TreeGrafter"/>
</dbReference>